<accession>D6PL68</accession>
<name>D6PL68_9ZZZZ</name>
<reference evidence="1" key="1">
    <citation type="journal article" date="2010" name="ISME J.">
        <title>Metagenome of the Mediterranean deep chlorophyll maximum studied by direct and fosmid library 454 pyrosequencing.</title>
        <authorList>
            <person name="Ghai R."/>
            <person name="Martin-Cuadrado A.B."/>
            <person name="Molto A.G."/>
            <person name="Heredia I.G."/>
            <person name="Cabrera R."/>
            <person name="Martin J."/>
            <person name="Verdu M."/>
            <person name="Deschamps P."/>
            <person name="Moreira D."/>
            <person name="Lopez-Garcia P."/>
            <person name="Mira A."/>
            <person name="Rodriguez-Valera F."/>
        </authorList>
    </citation>
    <scope>NUCLEOTIDE SEQUENCE</scope>
</reference>
<dbReference type="AlphaFoldDB" id="D6PL68"/>
<protein>
    <submittedName>
        <fullName evidence="1">Uncharacterized protein</fullName>
    </submittedName>
</protein>
<organism evidence="1">
    <name type="scientific">uncultured organism MedDCM-OCT-S09-C94</name>
    <dbReference type="NCBI Taxonomy" id="743654"/>
    <lineage>
        <taxon>unclassified sequences</taxon>
        <taxon>environmental samples</taxon>
    </lineage>
</organism>
<dbReference type="EMBL" id="GU943141">
    <property type="protein sequence ID" value="ADD96469.1"/>
    <property type="molecule type" value="Genomic_DNA"/>
</dbReference>
<evidence type="ECO:0000313" key="1">
    <source>
        <dbReference type="EMBL" id="ADD96469.1"/>
    </source>
</evidence>
<proteinExistence type="predicted"/>
<sequence>MAQSTDYTIANQSFPSFRSDLNDVLESINTTNSGSSRPASAVSGTFWLDTSSASAPILKFYDGSDDITFATFNTTANTVNVSDSATDVLGDTSPQLGGDLDVNSNSIVSASNGNIAITPNGSGKVILDGLSHPTADGSANQVLKTDGAGNLAFVTPFSASSQNTFTKAQLPSTFTGTNLTLDFDTYQNFILTLSAGSNSLANPSTEASQIGQTGVIIFIQPSSGSAGTVSLGTDYESVGAGGLTLSSANSAYDVVPYVVKADNSILLGTAQLGFA</sequence>